<evidence type="ECO:0000313" key="2">
    <source>
        <dbReference type="EMBL" id="RGD84661.1"/>
    </source>
</evidence>
<evidence type="ECO:0000259" key="1">
    <source>
        <dbReference type="PROSITE" id="PS50943"/>
    </source>
</evidence>
<dbReference type="Proteomes" id="UP000261032">
    <property type="component" value="Unassembled WGS sequence"/>
</dbReference>
<dbReference type="Pfam" id="PF18106">
    <property type="entry name" value="Rol_Rep_N"/>
    <property type="match status" value="1"/>
</dbReference>
<evidence type="ECO:0000313" key="3">
    <source>
        <dbReference type="Proteomes" id="UP000261032"/>
    </source>
</evidence>
<name>A0A3E3EC26_9FIRM</name>
<dbReference type="CDD" id="cd00093">
    <property type="entry name" value="HTH_XRE"/>
    <property type="match status" value="1"/>
</dbReference>
<feature type="domain" description="HTH cro/C1-type" evidence="1">
    <location>
        <begin position="10"/>
        <end position="97"/>
    </location>
</feature>
<dbReference type="InterPro" id="IPR001387">
    <property type="entry name" value="Cro/C1-type_HTH"/>
</dbReference>
<protein>
    <submittedName>
        <fullName evidence="2">XRE family transcriptional regulator</fullName>
    </submittedName>
</protein>
<dbReference type="Pfam" id="PF02486">
    <property type="entry name" value="Rep_trans"/>
    <property type="match status" value="1"/>
</dbReference>
<gene>
    <name evidence="2" type="ORF">DXB93_10210</name>
</gene>
<dbReference type="InterPro" id="IPR040819">
    <property type="entry name" value="Rol_Rep_N"/>
</dbReference>
<dbReference type="SUPFAM" id="SSF47413">
    <property type="entry name" value="lambda repressor-like DNA-binding domains"/>
    <property type="match status" value="1"/>
</dbReference>
<dbReference type="PROSITE" id="PS50943">
    <property type="entry name" value="HTH_CROC1"/>
    <property type="match status" value="1"/>
</dbReference>
<dbReference type="SMART" id="SM00530">
    <property type="entry name" value="HTH_XRE"/>
    <property type="match status" value="1"/>
</dbReference>
<sequence>MENKNFIEELKQKRENYGISQRKFASACGISREYYNRIENGKVVLTEELKETITKQIERFNPREPLFILIDYFRVRFPTTNALEIIRKVLQFNPDYMLFENYGKYGYESKYVIGDINLMCSVHEHLGVLLELKGRGCRQMESYLLAQKRSWYDFILDCLTAGGIMKRLDLAINDRAGILDIPKLKEKYKAGECISCFRNQKGYDSTEKSGKDIPKNTGETIYFGSRSSEVYMCAYQKNYEQYVKNGTDIEDSEIKNRFEIRMKNERAYYAVVDLLAYRDAERTAFSIINRYIRFVDREENKPKSQWKINPDWALFIGENRESIQLTTQPEPYTLQKALNWLQRQVAPTIKMVQELDKENHTTILKDMIEQAELKDKHKHLLQLERSTIEERIDTVISKENDGIFL</sequence>
<dbReference type="AlphaFoldDB" id="A0A3E3EC26"/>
<dbReference type="RefSeq" id="WP_117581576.1">
    <property type="nucleotide sequence ID" value="NZ_QUSL01000015.1"/>
</dbReference>
<proteinExistence type="predicted"/>
<dbReference type="InterPro" id="IPR010982">
    <property type="entry name" value="Lambda_DNA-bd_dom_sf"/>
</dbReference>
<organism evidence="2 3">
    <name type="scientific">Thomasclavelia ramosa</name>
    <dbReference type="NCBI Taxonomy" id="1547"/>
    <lineage>
        <taxon>Bacteria</taxon>
        <taxon>Bacillati</taxon>
        <taxon>Bacillota</taxon>
        <taxon>Erysipelotrichia</taxon>
        <taxon>Erysipelotrichales</taxon>
        <taxon>Coprobacillaceae</taxon>
        <taxon>Thomasclavelia</taxon>
    </lineage>
</organism>
<accession>A0A3E3EC26</accession>
<dbReference type="EMBL" id="QUSL01000015">
    <property type="protein sequence ID" value="RGD84661.1"/>
    <property type="molecule type" value="Genomic_DNA"/>
</dbReference>
<comment type="caution">
    <text evidence="2">The sequence shown here is derived from an EMBL/GenBank/DDBJ whole genome shotgun (WGS) entry which is preliminary data.</text>
</comment>
<reference evidence="2 3" key="1">
    <citation type="submission" date="2018-08" db="EMBL/GenBank/DDBJ databases">
        <title>A genome reference for cultivated species of the human gut microbiota.</title>
        <authorList>
            <person name="Zou Y."/>
            <person name="Xue W."/>
            <person name="Luo G."/>
        </authorList>
    </citation>
    <scope>NUCLEOTIDE SEQUENCE [LARGE SCALE GENOMIC DNA]</scope>
    <source>
        <strain evidence="2 3">OM06-4</strain>
    </source>
</reference>
<dbReference type="Pfam" id="PF01381">
    <property type="entry name" value="HTH_3"/>
    <property type="match status" value="1"/>
</dbReference>
<dbReference type="Gene3D" id="1.10.260.40">
    <property type="entry name" value="lambda repressor-like DNA-binding domains"/>
    <property type="match status" value="1"/>
</dbReference>
<dbReference type="GO" id="GO:0003677">
    <property type="term" value="F:DNA binding"/>
    <property type="evidence" value="ECO:0007669"/>
    <property type="project" value="InterPro"/>
</dbReference>
<dbReference type="InterPro" id="IPR003491">
    <property type="entry name" value="REP-like_C"/>
</dbReference>